<evidence type="ECO:0000313" key="1">
    <source>
        <dbReference type="EMBL" id="QBM91194.1"/>
    </source>
</evidence>
<name>A0A482ETH3_9VIRU</name>
<dbReference type="EMBL" id="MH681991">
    <property type="protein sequence ID" value="QBM91194.1"/>
    <property type="molecule type" value="Genomic_RNA"/>
</dbReference>
<accession>A0A482ETH3</accession>
<reference evidence="1" key="1">
    <citation type="submission" date="2018-07" db="EMBL/GenBank/DDBJ databases">
        <title>Evidence of a Novel Vitivirus in Grapevine.</title>
        <authorList>
            <person name="Debat H.J."/>
            <person name="Zavallo D."/>
            <person name="Soltero-Brisbane R."/>
            <person name="Blouin A."/>
            <person name="Voncina D."/>
            <person name="Almeida R.P."/>
            <person name="Al Rwahnih M."/>
            <person name="Gomez-Talquenca S."/>
            <person name="Asurmendi S."/>
        </authorList>
    </citation>
    <scope>NUCLEOTIDE SEQUENCE</scope>
    <source>
        <strain evidence="1">VL</strain>
    </source>
</reference>
<sequence>MMYGRELVKSKYSVDNLVSLANRLVLDDKRLPDDVFNPLYFLDQVDEKELMRNQIQWQLEGGQKLFEFRLQQVGRTDRYPGQYANGSLLNLFLYSSFGKVDLLAMLEFLGGPYLDSCYITEENGKCTLKSQSGNTQTVGTTLEHTAGIISKLVGLFVVVDSSRSQHGGARTGEEFLIPMTTKEKPYIFKGVPSQFRNAPPLPF</sequence>
<organism evidence="1">
    <name type="scientific">Grapevine virus L</name>
    <dbReference type="NCBI Taxonomy" id="2283237"/>
    <lineage>
        <taxon>Viruses</taxon>
        <taxon>Riboviria</taxon>
        <taxon>Orthornavirae</taxon>
        <taxon>Kitrinoviricota</taxon>
        <taxon>Alsuviricetes</taxon>
        <taxon>Tymovirales</taxon>
        <taxon>Betaflexiviridae</taxon>
        <taxon>Trivirinae</taxon>
        <taxon>Vitivirus</taxon>
        <taxon>Vitivirus lambdavitis</taxon>
        <taxon>Vitivirus GVL</taxon>
    </lineage>
</organism>
<proteinExistence type="predicted"/>
<protein>
    <submittedName>
        <fullName evidence="1">22kDa protein</fullName>
    </submittedName>
</protein>